<dbReference type="EMBL" id="CQEM01000009">
    <property type="protein sequence ID" value="CNL21225.1"/>
    <property type="molecule type" value="Genomic_DNA"/>
</dbReference>
<accession>A0A0T9U5Q1</accession>
<dbReference type="InterPro" id="IPR036429">
    <property type="entry name" value="SpoA-like_sf"/>
</dbReference>
<dbReference type="Pfam" id="PF01052">
    <property type="entry name" value="FliMN_C"/>
    <property type="match status" value="1"/>
</dbReference>
<dbReference type="STRING" id="28152.CH54_3184"/>
<name>A0A0T9U5Q1_YERAE</name>
<evidence type="ECO:0000313" key="2">
    <source>
        <dbReference type="EMBL" id="CNL21225.1"/>
    </source>
</evidence>
<proteinExistence type="predicted"/>
<sequence length="292" mass="33772">MQKNKAKVRVHSSDSLPDIMPLDINKLGRPYHKIPKIVGDYFAIIETEVSLYFLRKYRINITLSDIKFKTDCSYKNAQLLSSQIGNIAFDIDRTLLLNILNDYYGLTKEKNTISSVGSFPITKTEERLKNKLSLEITDLILNQPFFGEPLAIKNSTSAPIINWSYRMDFWLKDFEHCGFTLLIDLPHVDRLLNTLKTKRKEDKKKVQTLSMEQFDLLINKLPVQLTSQVSCSELTFHELMELKEGDIIFTSLPERFPVFIGKRPLFTAVVTESRGKLFLSEFNDKTNEINHD</sequence>
<protein>
    <submittedName>
        <fullName evidence="2">Flagellar motor switch protein</fullName>
    </submittedName>
</protein>
<evidence type="ECO:0000259" key="1">
    <source>
        <dbReference type="Pfam" id="PF01052"/>
    </source>
</evidence>
<dbReference type="SUPFAM" id="SSF101801">
    <property type="entry name" value="Surface presentation of antigens (SPOA)"/>
    <property type="match status" value="1"/>
</dbReference>
<organism evidence="2 3">
    <name type="scientific">Yersinia aleksiciae</name>
    <dbReference type="NCBI Taxonomy" id="263819"/>
    <lineage>
        <taxon>Bacteria</taxon>
        <taxon>Pseudomonadati</taxon>
        <taxon>Pseudomonadota</taxon>
        <taxon>Gammaproteobacteria</taxon>
        <taxon>Enterobacterales</taxon>
        <taxon>Yersiniaceae</taxon>
        <taxon>Yersinia</taxon>
    </lineage>
</organism>
<dbReference type="AlphaFoldDB" id="A0A0T9U5Q1"/>
<dbReference type="InterPro" id="IPR001543">
    <property type="entry name" value="FliN-like_C"/>
</dbReference>
<keyword evidence="2" id="KW-0282">Flagellum</keyword>
<reference evidence="3" key="1">
    <citation type="submission" date="2015-03" db="EMBL/GenBank/DDBJ databases">
        <authorList>
            <consortium name="Pathogen Informatics"/>
        </authorList>
    </citation>
    <scope>NUCLEOTIDE SEQUENCE [LARGE SCALE GENOMIC DNA]</scope>
    <source>
        <strain evidence="3">IP27925</strain>
    </source>
</reference>
<feature type="domain" description="Flagellar motor switch protein FliN-like C-terminal" evidence="1">
    <location>
        <begin position="218"/>
        <end position="277"/>
    </location>
</feature>
<keyword evidence="2" id="KW-0969">Cilium</keyword>
<gene>
    <name evidence="2" type="ORF">ERS008460_02213</name>
</gene>
<dbReference type="Proteomes" id="UP000040088">
    <property type="component" value="Unassembled WGS sequence"/>
</dbReference>
<evidence type="ECO:0000313" key="3">
    <source>
        <dbReference type="Proteomes" id="UP000040088"/>
    </source>
</evidence>
<dbReference type="RefSeq" id="WP_050126019.1">
    <property type="nucleotide sequence ID" value="NZ_CQEM01000009.1"/>
</dbReference>
<keyword evidence="2" id="KW-0966">Cell projection</keyword>